<organism evidence="1 2">
    <name type="scientific">Nephila pilipes</name>
    <name type="common">Giant wood spider</name>
    <name type="synonym">Nephila maculata</name>
    <dbReference type="NCBI Taxonomy" id="299642"/>
    <lineage>
        <taxon>Eukaryota</taxon>
        <taxon>Metazoa</taxon>
        <taxon>Ecdysozoa</taxon>
        <taxon>Arthropoda</taxon>
        <taxon>Chelicerata</taxon>
        <taxon>Arachnida</taxon>
        <taxon>Araneae</taxon>
        <taxon>Araneomorphae</taxon>
        <taxon>Entelegynae</taxon>
        <taxon>Araneoidea</taxon>
        <taxon>Nephilidae</taxon>
        <taxon>Nephila</taxon>
    </lineage>
</organism>
<evidence type="ECO:0000313" key="2">
    <source>
        <dbReference type="Proteomes" id="UP000887013"/>
    </source>
</evidence>
<protein>
    <submittedName>
        <fullName evidence="1">Uncharacterized protein</fullName>
    </submittedName>
</protein>
<dbReference type="Proteomes" id="UP000887013">
    <property type="component" value="Unassembled WGS sequence"/>
</dbReference>
<sequence length="126" mass="14156">MTIVSIEISDIANSEKTKLSTLRDTTNNDDLRHSFKNRRCRGIFALKSEWLTIVLTAYQNVVKSMDRSELSVATTLDFCSLRRKKEKLLNNSTEETGWAVVAARVLKANAEYTTASIRTLASISLV</sequence>
<proteinExistence type="predicted"/>
<gene>
    <name evidence="1" type="ORF">NPIL_531551</name>
</gene>
<name>A0A8X6PHF7_NEPPI</name>
<evidence type="ECO:0000313" key="1">
    <source>
        <dbReference type="EMBL" id="GFT71370.1"/>
    </source>
</evidence>
<dbReference type="AlphaFoldDB" id="A0A8X6PHF7"/>
<accession>A0A8X6PHF7</accession>
<reference evidence="1" key="1">
    <citation type="submission" date="2020-08" db="EMBL/GenBank/DDBJ databases">
        <title>Multicomponent nature underlies the extraordinary mechanical properties of spider dragline silk.</title>
        <authorList>
            <person name="Kono N."/>
            <person name="Nakamura H."/>
            <person name="Mori M."/>
            <person name="Yoshida Y."/>
            <person name="Ohtoshi R."/>
            <person name="Malay A.D."/>
            <person name="Moran D.A.P."/>
            <person name="Tomita M."/>
            <person name="Numata K."/>
            <person name="Arakawa K."/>
        </authorList>
    </citation>
    <scope>NUCLEOTIDE SEQUENCE</scope>
</reference>
<comment type="caution">
    <text evidence="1">The sequence shown here is derived from an EMBL/GenBank/DDBJ whole genome shotgun (WGS) entry which is preliminary data.</text>
</comment>
<dbReference type="EMBL" id="BMAW01021082">
    <property type="protein sequence ID" value="GFT71370.1"/>
    <property type="molecule type" value="Genomic_DNA"/>
</dbReference>
<keyword evidence="2" id="KW-1185">Reference proteome</keyword>